<dbReference type="PANTHER" id="PTHR45719:SF8">
    <property type="entry name" value="BETA-GLUCURONOSYLTRANSFERASE GLCAT14C"/>
    <property type="match status" value="1"/>
</dbReference>
<evidence type="ECO:0000256" key="2">
    <source>
        <dbReference type="ARBA" id="ARBA00022676"/>
    </source>
</evidence>
<evidence type="ECO:0000313" key="6">
    <source>
        <dbReference type="EMBL" id="MBA4621419.1"/>
    </source>
</evidence>
<reference evidence="6" key="1">
    <citation type="journal article" date="2013" name="J. Plant Res.">
        <title>Effect of fungi and light on seed germination of three Opuntia species from semiarid lands of central Mexico.</title>
        <authorList>
            <person name="Delgado-Sanchez P."/>
            <person name="Jimenez-Bremont J.F."/>
            <person name="Guerrero-Gonzalez Mde L."/>
            <person name="Flores J."/>
        </authorList>
    </citation>
    <scope>NUCLEOTIDE SEQUENCE</scope>
    <source>
        <tissue evidence="6">Cladode</tissue>
    </source>
</reference>
<name>A0A7C8YLK6_OPUST</name>
<evidence type="ECO:0000256" key="3">
    <source>
        <dbReference type="ARBA" id="ARBA00022679"/>
    </source>
</evidence>
<dbReference type="GO" id="GO:0016020">
    <property type="term" value="C:membrane"/>
    <property type="evidence" value="ECO:0007669"/>
    <property type="project" value="UniProtKB-SubCell"/>
</dbReference>
<proteinExistence type="predicted"/>
<organism evidence="6">
    <name type="scientific">Opuntia streptacantha</name>
    <name type="common">Prickly pear cactus</name>
    <name type="synonym">Opuntia cardona</name>
    <dbReference type="NCBI Taxonomy" id="393608"/>
    <lineage>
        <taxon>Eukaryota</taxon>
        <taxon>Viridiplantae</taxon>
        <taxon>Streptophyta</taxon>
        <taxon>Embryophyta</taxon>
        <taxon>Tracheophyta</taxon>
        <taxon>Spermatophyta</taxon>
        <taxon>Magnoliopsida</taxon>
        <taxon>eudicotyledons</taxon>
        <taxon>Gunneridae</taxon>
        <taxon>Pentapetalae</taxon>
        <taxon>Caryophyllales</taxon>
        <taxon>Cactineae</taxon>
        <taxon>Cactaceae</taxon>
        <taxon>Opuntioideae</taxon>
        <taxon>Opuntia</taxon>
    </lineage>
</organism>
<evidence type="ECO:0000256" key="4">
    <source>
        <dbReference type="ARBA" id="ARBA00023136"/>
    </source>
</evidence>
<dbReference type="EC" id="2.4.1.17" evidence="6"/>
<comment type="subcellular location">
    <subcellularLocation>
        <location evidence="1">Membrane</location>
        <topology evidence="1">Single-pass type II membrane protein</topology>
    </subcellularLocation>
</comment>
<reference evidence="6" key="2">
    <citation type="submission" date="2020-07" db="EMBL/GenBank/DDBJ databases">
        <authorList>
            <person name="Vera ALvarez R."/>
            <person name="Arias-Moreno D.M."/>
            <person name="Jimenez-Jacinto V."/>
            <person name="Jimenez-Bremont J.F."/>
            <person name="Swaminathan K."/>
            <person name="Moose S.P."/>
            <person name="Guerrero-Gonzalez M.L."/>
            <person name="Marino-Ramirez L."/>
            <person name="Landsman D."/>
            <person name="Rodriguez-Kessler M."/>
            <person name="Delgado-Sanchez P."/>
        </authorList>
    </citation>
    <scope>NUCLEOTIDE SEQUENCE</scope>
    <source>
        <tissue evidence="6">Cladode</tissue>
    </source>
</reference>
<dbReference type="AlphaFoldDB" id="A0A7C8YLK6"/>
<keyword evidence="3 6" id="KW-0808">Transferase</keyword>
<dbReference type="EMBL" id="GISG01033932">
    <property type="protein sequence ID" value="MBA4621419.1"/>
    <property type="molecule type" value="Transcribed_RNA"/>
</dbReference>
<evidence type="ECO:0000256" key="5">
    <source>
        <dbReference type="ARBA" id="ARBA00023180"/>
    </source>
</evidence>
<evidence type="ECO:0000256" key="1">
    <source>
        <dbReference type="ARBA" id="ARBA00004606"/>
    </source>
</evidence>
<sequence>MKKTQFYSLINKKWRMRMLGISIFSILLIFSLVLLHSRSSTSDSDQTSILSRRSIPPESGLPKLPRFAYLISGTRGEVPQIKRLFQAVYHPRNYYVLHLDLDASDEERLKLAKFVKSTMAVRHFRNAMVVGKADLITYKGPTAITATLHAAAILLKQSET</sequence>
<dbReference type="InterPro" id="IPR003406">
    <property type="entry name" value="Glyco_trans_14"/>
</dbReference>
<dbReference type="GO" id="GO:0015020">
    <property type="term" value="F:glucuronosyltransferase activity"/>
    <property type="evidence" value="ECO:0007669"/>
    <property type="project" value="UniProtKB-EC"/>
</dbReference>
<keyword evidence="4" id="KW-0472">Membrane</keyword>
<dbReference type="Pfam" id="PF02485">
    <property type="entry name" value="Branch"/>
    <property type="match status" value="1"/>
</dbReference>
<dbReference type="InterPro" id="IPR044610">
    <property type="entry name" value="GLCAT14A/B/C"/>
</dbReference>
<dbReference type="EMBL" id="GISG01033929">
    <property type="protein sequence ID" value="MBA4621416.1"/>
    <property type="molecule type" value="Transcribed_RNA"/>
</dbReference>
<protein>
    <submittedName>
        <fullName evidence="6">Glucuronosyltransferase</fullName>
        <ecNumber evidence="6">2.4.1.17</ecNumber>
    </submittedName>
</protein>
<dbReference type="PANTHER" id="PTHR45719">
    <property type="entry name" value="GLYCOSYLTRANSFERASE"/>
    <property type="match status" value="1"/>
</dbReference>
<keyword evidence="5" id="KW-0325">Glycoprotein</keyword>
<accession>A0A7C8YLK6</accession>
<keyword evidence="2 6" id="KW-0328">Glycosyltransferase</keyword>